<dbReference type="RefSeq" id="WP_128939907.1">
    <property type="nucleotide sequence ID" value="NZ_RDRA01000008.1"/>
</dbReference>
<evidence type="ECO:0000313" key="6">
    <source>
        <dbReference type="Proteomes" id="UP000289946"/>
    </source>
</evidence>
<dbReference type="InterPro" id="IPR044148">
    <property type="entry name" value="ALDH_GabD1-like"/>
</dbReference>
<comment type="caution">
    <text evidence="5">The sequence shown here is derived from an EMBL/GenBank/DDBJ whole genome shotgun (WGS) entry which is preliminary data.</text>
</comment>
<evidence type="ECO:0000256" key="2">
    <source>
        <dbReference type="ARBA" id="ARBA00022857"/>
    </source>
</evidence>
<name>A0ABY0DL33_9BRAD</name>
<dbReference type="InterPro" id="IPR047110">
    <property type="entry name" value="GABD/Sad-like"/>
</dbReference>
<evidence type="ECO:0000313" key="5">
    <source>
        <dbReference type="EMBL" id="RXG94976.1"/>
    </source>
</evidence>
<keyword evidence="3" id="KW-0560">Oxidoreductase</keyword>
<dbReference type="PANTHER" id="PTHR43217:SF1">
    <property type="entry name" value="SUCCINATE SEMIALDEHYDE DEHYDROGENASE [NAD(P)+] SAD"/>
    <property type="match status" value="1"/>
</dbReference>
<gene>
    <name evidence="5" type="ORF">EAS62_15680</name>
</gene>
<reference evidence="5 6" key="1">
    <citation type="submission" date="2018-10" db="EMBL/GenBank/DDBJ databases">
        <title>Bradyrhizobium sp. nov., isolated from effective nodules of peanut in China.</title>
        <authorList>
            <person name="Li Y."/>
        </authorList>
    </citation>
    <scope>NUCLEOTIDE SEQUENCE [LARGE SCALE GENOMIC DNA]</scope>
    <source>
        <strain evidence="5 6">CCBAU 51781</strain>
    </source>
</reference>
<dbReference type="InterPro" id="IPR015590">
    <property type="entry name" value="Aldehyde_DH_dom"/>
</dbReference>
<dbReference type="EMBL" id="RDRA01000008">
    <property type="protein sequence ID" value="RXG94976.1"/>
    <property type="molecule type" value="Genomic_DNA"/>
</dbReference>
<proteinExistence type="inferred from homology"/>
<evidence type="ECO:0000256" key="3">
    <source>
        <dbReference type="ARBA" id="ARBA00023002"/>
    </source>
</evidence>
<dbReference type="InterPro" id="IPR016163">
    <property type="entry name" value="Ald_DH_C"/>
</dbReference>
<protein>
    <submittedName>
        <fullName evidence="5">NAD-dependent succinate-semialdehyde dehydrogenase</fullName>
    </submittedName>
</protein>
<dbReference type="Gene3D" id="3.40.605.10">
    <property type="entry name" value="Aldehyde Dehydrogenase, Chain A, domain 1"/>
    <property type="match status" value="1"/>
</dbReference>
<evidence type="ECO:0000256" key="1">
    <source>
        <dbReference type="ARBA" id="ARBA00009986"/>
    </source>
</evidence>
<keyword evidence="6" id="KW-1185">Reference proteome</keyword>
<evidence type="ECO:0000259" key="4">
    <source>
        <dbReference type="Pfam" id="PF00171"/>
    </source>
</evidence>
<dbReference type="InterPro" id="IPR016162">
    <property type="entry name" value="Ald_DH_N"/>
</dbReference>
<feature type="domain" description="Aldehyde dehydrogenase" evidence="4">
    <location>
        <begin position="11"/>
        <end position="470"/>
    </location>
</feature>
<dbReference type="PANTHER" id="PTHR43217">
    <property type="entry name" value="SUCCINATE SEMIALDEHYDE DEHYDROGENASE [NAD(P)+] SAD"/>
    <property type="match status" value="1"/>
</dbReference>
<dbReference type="InterPro" id="IPR016161">
    <property type="entry name" value="Ald_DH/histidinol_DH"/>
</dbReference>
<sequence length="475" mass="51361">MAKTKTLAAAHSFQTINPATGENGRAYQGHTVDQAISIAADVHREQRDWRRTPFSVRSDLMKNAARSIRNNRERYARLMTDEMGKTVTDGLAELEKCAWCCQFFAERAEEFLRPIPQEMSANHAGPKPPPRAFVTFNPLGVILAVMPWNFPFWQVMRFAAPHLMAGNAGVLKHASNVPGCALAVEEIFQEAGFPTDIFRTVLLSSRDLKPLIEDPHIAAVTLTGSVAAGKSVAATAGAVMKKGVFELGGSDGYIVLEDADPVAAAKICARGRMVNGGQSCIAAKRFVVVERIREAFERALIEEMRQYVMGDPNDPKTRLGPMESVHSRDQIARQVSQSVKKGAEILLGGEVPKQPGAWYPATVLSNVLPGQPAHDDEVFGPVAAVISAKDEGDAIRIVNASHFGLGAAVITGDTARGERIAAEELDAGAAFVNENVRSDPRLAFGGVKDSGYGRELSDFGIREFCNIKSVLVEPL</sequence>
<keyword evidence="2" id="KW-0521">NADP</keyword>
<dbReference type="CDD" id="cd07100">
    <property type="entry name" value="ALDH_SSADH1_GabD1"/>
    <property type="match status" value="1"/>
</dbReference>
<dbReference type="Proteomes" id="UP000289946">
    <property type="component" value="Unassembled WGS sequence"/>
</dbReference>
<dbReference type="SUPFAM" id="SSF53720">
    <property type="entry name" value="ALDH-like"/>
    <property type="match status" value="1"/>
</dbReference>
<accession>A0ABY0DL33</accession>
<dbReference type="Gene3D" id="3.40.309.10">
    <property type="entry name" value="Aldehyde Dehydrogenase, Chain A, domain 2"/>
    <property type="match status" value="1"/>
</dbReference>
<dbReference type="Pfam" id="PF00171">
    <property type="entry name" value="Aldedh"/>
    <property type="match status" value="1"/>
</dbReference>
<organism evidence="5 6">
    <name type="scientific">Bradyrhizobium zhanjiangense</name>
    <dbReference type="NCBI Taxonomy" id="1325107"/>
    <lineage>
        <taxon>Bacteria</taxon>
        <taxon>Pseudomonadati</taxon>
        <taxon>Pseudomonadota</taxon>
        <taxon>Alphaproteobacteria</taxon>
        <taxon>Hyphomicrobiales</taxon>
        <taxon>Nitrobacteraceae</taxon>
        <taxon>Bradyrhizobium</taxon>
    </lineage>
</organism>
<comment type="similarity">
    <text evidence="1">Belongs to the aldehyde dehydrogenase family.</text>
</comment>